<evidence type="ECO:0000256" key="1">
    <source>
        <dbReference type="SAM" id="MobiDB-lite"/>
    </source>
</evidence>
<sequence length="233" mass="24205">MVYWGCGTPRNRLAWAWVVTMASLGAALFCMGAAKLDACKYLLVALQACSIETCSLPPKAMLIAGAALIVAALPPLLFFGGCSERPAGAPLAAGKASTHTAESDITVVRQGHNGVALCYKYDGDGRLIVAPDRFSEESVDKAAALRGSGGSWGRSSPKLSETYVPRQWDNSSCYVSAAPRGAARCAEQRVPAPAPGGSAQRLSQPGGGLTPLHAGRQASLARAQSDLYSINNP</sequence>
<feature type="region of interest" description="Disordered" evidence="1">
    <location>
        <begin position="187"/>
        <end position="213"/>
    </location>
</feature>
<keyword evidence="2" id="KW-0812">Transmembrane</keyword>
<evidence type="ECO:0000256" key="2">
    <source>
        <dbReference type="SAM" id="Phobius"/>
    </source>
</evidence>
<name>A0A0D2NHS0_9CHLO</name>
<dbReference type="OrthoDB" id="10514284at2759"/>
<dbReference type="GeneID" id="25736303"/>
<keyword evidence="4" id="KW-1185">Reference proteome</keyword>
<feature type="transmembrane region" description="Helical" evidence="2">
    <location>
        <begin position="60"/>
        <end position="79"/>
    </location>
</feature>
<accession>A0A0D2NHS0</accession>
<proteinExistence type="predicted"/>
<dbReference type="EMBL" id="KK100649">
    <property type="protein sequence ID" value="KIZ04531.1"/>
    <property type="molecule type" value="Genomic_DNA"/>
</dbReference>
<dbReference type="AlphaFoldDB" id="A0A0D2NHS0"/>
<feature type="transmembrane region" description="Helical" evidence="2">
    <location>
        <begin position="12"/>
        <end position="34"/>
    </location>
</feature>
<evidence type="ECO:0000313" key="4">
    <source>
        <dbReference type="Proteomes" id="UP000054498"/>
    </source>
</evidence>
<keyword evidence="2" id="KW-0472">Membrane</keyword>
<protein>
    <submittedName>
        <fullName evidence="3">Uncharacterized protein</fullName>
    </submittedName>
</protein>
<keyword evidence="2" id="KW-1133">Transmembrane helix</keyword>
<dbReference type="KEGG" id="mng:MNEG_3425"/>
<gene>
    <name evidence="3" type="ORF">MNEG_3425</name>
</gene>
<reference evidence="3 4" key="1">
    <citation type="journal article" date="2013" name="BMC Genomics">
        <title>Reconstruction of the lipid metabolism for the microalga Monoraphidium neglectum from its genome sequence reveals characteristics suitable for biofuel production.</title>
        <authorList>
            <person name="Bogen C."/>
            <person name="Al-Dilaimi A."/>
            <person name="Albersmeier A."/>
            <person name="Wichmann J."/>
            <person name="Grundmann M."/>
            <person name="Rupp O."/>
            <person name="Lauersen K.J."/>
            <person name="Blifernez-Klassen O."/>
            <person name="Kalinowski J."/>
            <person name="Goesmann A."/>
            <person name="Mussgnug J.H."/>
            <person name="Kruse O."/>
        </authorList>
    </citation>
    <scope>NUCLEOTIDE SEQUENCE [LARGE SCALE GENOMIC DNA]</scope>
    <source>
        <strain evidence="3 4">SAG 48.87</strain>
    </source>
</reference>
<organism evidence="3 4">
    <name type="scientific">Monoraphidium neglectum</name>
    <dbReference type="NCBI Taxonomy" id="145388"/>
    <lineage>
        <taxon>Eukaryota</taxon>
        <taxon>Viridiplantae</taxon>
        <taxon>Chlorophyta</taxon>
        <taxon>core chlorophytes</taxon>
        <taxon>Chlorophyceae</taxon>
        <taxon>CS clade</taxon>
        <taxon>Sphaeropleales</taxon>
        <taxon>Selenastraceae</taxon>
        <taxon>Monoraphidium</taxon>
    </lineage>
</organism>
<dbReference type="Proteomes" id="UP000054498">
    <property type="component" value="Unassembled WGS sequence"/>
</dbReference>
<evidence type="ECO:0000313" key="3">
    <source>
        <dbReference type="EMBL" id="KIZ04531.1"/>
    </source>
</evidence>
<dbReference type="RefSeq" id="XP_013903550.1">
    <property type="nucleotide sequence ID" value="XM_014048096.1"/>
</dbReference>